<evidence type="ECO:0000256" key="1">
    <source>
        <dbReference type="ARBA" id="ARBA00004196"/>
    </source>
</evidence>
<dbReference type="Pfam" id="PF13407">
    <property type="entry name" value="Peripla_BP_4"/>
    <property type="match status" value="1"/>
</dbReference>
<evidence type="ECO:0000313" key="7">
    <source>
        <dbReference type="Proteomes" id="UP001237448"/>
    </source>
</evidence>
<feature type="domain" description="Periplasmic binding protein" evidence="5">
    <location>
        <begin position="77"/>
        <end position="326"/>
    </location>
</feature>
<evidence type="ECO:0000313" key="6">
    <source>
        <dbReference type="EMBL" id="MDQ0394757.1"/>
    </source>
</evidence>
<comment type="caution">
    <text evidence="6">The sequence shown here is derived from an EMBL/GenBank/DDBJ whole genome shotgun (WGS) entry which is preliminary data.</text>
</comment>
<evidence type="ECO:0000256" key="4">
    <source>
        <dbReference type="SAM" id="SignalP"/>
    </source>
</evidence>
<dbReference type="Gene3D" id="3.40.50.2300">
    <property type="match status" value="2"/>
</dbReference>
<dbReference type="InterPro" id="IPR028082">
    <property type="entry name" value="Peripla_BP_I"/>
</dbReference>
<evidence type="ECO:0000256" key="3">
    <source>
        <dbReference type="ARBA" id="ARBA00022729"/>
    </source>
</evidence>
<feature type="chain" id="PRO_5045802994" evidence="4">
    <location>
        <begin position="31"/>
        <end position="400"/>
    </location>
</feature>
<dbReference type="PANTHER" id="PTHR46847:SF1">
    <property type="entry name" value="D-ALLOSE-BINDING PERIPLASMIC PROTEIN-RELATED"/>
    <property type="match status" value="1"/>
</dbReference>
<evidence type="ECO:0000256" key="2">
    <source>
        <dbReference type="ARBA" id="ARBA00007639"/>
    </source>
</evidence>
<dbReference type="RefSeq" id="WP_307432423.1">
    <property type="nucleotide sequence ID" value="NZ_JAUSVK010000001.1"/>
</dbReference>
<proteinExistence type="inferred from homology"/>
<comment type="similarity">
    <text evidence="2">Belongs to the bacterial solute-binding protein 2 family.</text>
</comment>
<comment type="subcellular location">
    <subcellularLocation>
        <location evidence="1">Cell envelope</location>
    </subcellularLocation>
</comment>
<keyword evidence="3 4" id="KW-0732">Signal</keyword>
<dbReference type="PANTHER" id="PTHR46847">
    <property type="entry name" value="D-ALLOSE-BINDING PERIPLASMIC PROTEIN-RELATED"/>
    <property type="match status" value="1"/>
</dbReference>
<dbReference type="EMBL" id="JAUSVK010000001">
    <property type="protein sequence ID" value="MDQ0394757.1"/>
    <property type="molecule type" value="Genomic_DNA"/>
</dbReference>
<keyword evidence="7" id="KW-1185">Reference proteome</keyword>
<organism evidence="6 7">
    <name type="scientific">Labrys monachus</name>
    <dbReference type="NCBI Taxonomy" id="217067"/>
    <lineage>
        <taxon>Bacteria</taxon>
        <taxon>Pseudomonadati</taxon>
        <taxon>Pseudomonadota</taxon>
        <taxon>Alphaproteobacteria</taxon>
        <taxon>Hyphomicrobiales</taxon>
        <taxon>Xanthobacteraceae</taxon>
        <taxon>Labrys</taxon>
    </lineage>
</organism>
<dbReference type="SUPFAM" id="SSF53822">
    <property type="entry name" value="Periplasmic binding protein-like I"/>
    <property type="match status" value="1"/>
</dbReference>
<accession>A0ABU0FK84</accession>
<dbReference type="Proteomes" id="UP001237448">
    <property type="component" value="Unassembled WGS sequence"/>
</dbReference>
<dbReference type="InterPro" id="IPR025997">
    <property type="entry name" value="SBP_2_dom"/>
</dbReference>
<protein>
    <submittedName>
        <fullName evidence="6">Ribose transport system substrate-binding protein</fullName>
    </submittedName>
</protein>
<sequence length="400" mass="43187">MNKPAHHRPAPGLLAAGCLIGLSLAMPARAANEDLLKPLPPALQELYTGSTDNLKPSAYDDFKLPPKPWKWCHSESYQGNPWRVAVTKELQRLVDGYKAKGLISSFEVSNSNNDASQQIAQIRAFIDKKCTIITSIAGSSTGLNDAIEAAYKAGIPFVTQTGSVTSPYAINVDQNYVRWGADMAQAIVDELGNKGNVLMVAGIPGQPIDALERQGANSVFSKSGVKIVRTVNGNWTANVTKSVVLQALATSPQKIDAVWTSGSEVRVIAEDFAQAHRPQPLITGSLTGDMLGYWKEHPDLRFSGTALGPSWMAQTLFRVGVRILEGQQPRVGTMMTPLPVVKQADLGKWYRSCMTPASTSIFPIAPSDPMPDSLMDAYFRKPAPVEGYSYADTPDPCAAQ</sequence>
<evidence type="ECO:0000259" key="5">
    <source>
        <dbReference type="Pfam" id="PF13407"/>
    </source>
</evidence>
<feature type="signal peptide" evidence="4">
    <location>
        <begin position="1"/>
        <end position="30"/>
    </location>
</feature>
<reference evidence="6 7" key="1">
    <citation type="submission" date="2023-07" db="EMBL/GenBank/DDBJ databases">
        <title>Genomic Encyclopedia of Type Strains, Phase IV (KMG-IV): sequencing the most valuable type-strain genomes for metagenomic binning, comparative biology and taxonomic classification.</title>
        <authorList>
            <person name="Goeker M."/>
        </authorList>
    </citation>
    <scope>NUCLEOTIDE SEQUENCE [LARGE SCALE GENOMIC DNA]</scope>
    <source>
        <strain evidence="6 7">DSM 5896</strain>
    </source>
</reference>
<name>A0ABU0FK84_9HYPH</name>
<gene>
    <name evidence="6" type="ORF">J3R73_004549</name>
</gene>